<organism evidence="2 4">
    <name type="scientific">Caldalkalibacillus thermarum (strain TA2.A1)</name>
    <dbReference type="NCBI Taxonomy" id="986075"/>
    <lineage>
        <taxon>Bacteria</taxon>
        <taxon>Bacillati</taxon>
        <taxon>Bacillota</taxon>
        <taxon>Bacilli</taxon>
        <taxon>Bacillales</taxon>
        <taxon>Bacillaceae</taxon>
        <taxon>Caldalkalibacillus</taxon>
    </lineage>
</organism>
<reference evidence="3" key="3">
    <citation type="submission" date="2021-08" db="EMBL/GenBank/DDBJ databases">
        <authorList>
            <person name="de Jong S."/>
            <person name="van den Broek M."/>
            <person name="Merkel A."/>
            <person name="de la Torre Cortes P."/>
            <person name="Kalamorz F."/>
            <person name="Cook G."/>
            <person name="van Loosdrecht M."/>
            <person name="McMillan D."/>
        </authorList>
    </citation>
    <scope>NUCLEOTIDE SEQUENCE</scope>
    <source>
        <strain evidence="3">TA2.A1</strain>
    </source>
</reference>
<proteinExistence type="predicted"/>
<accession>F5L798</accession>
<reference evidence="3 5" key="2">
    <citation type="journal article" date="2020" name="Extremophiles">
        <title>Genomic analysis of Caldalkalibacillus thermarum TA2.A1 reveals aerobic alkaliphilic metabolism and evolutionary hallmarks linking alkaliphilic bacteria and plant life.</title>
        <authorList>
            <person name="de Jong S.I."/>
            <person name="van den Broek M.A."/>
            <person name="Merkel A.Y."/>
            <person name="de la Torre Cortes P."/>
            <person name="Kalamorz F."/>
            <person name="Cook G.M."/>
            <person name="van Loosdrecht M.C.M."/>
            <person name="McMillan D.G.G."/>
        </authorList>
    </citation>
    <scope>NUCLEOTIDE SEQUENCE [LARGE SCALE GENOMIC DNA]</scope>
    <source>
        <strain evidence="3 5">TA2.A1</strain>
    </source>
</reference>
<dbReference type="EMBL" id="CP082237">
    <property type="protein sequence ID" value="QZT34765.1"/>
    <property type="molecule type" value="Genomic_DNA"/>
</dbReference>
<evidence type="ECO:0000313" key="4">
    <source>
        <dbReference type="Proteomes" id="UP000010716"/>
    </source>
</evidence>
<dbReference type="KEGG" id="cthu:HUR95_05685"/>
<dbReference type="PANTHER" id="PTHR23131:SF4">
    <property type="entry name" value="METALLO-BETA-LACTAMASE SUPERFAMILY POTEIN"/>
    <property type="match status" value="1"/>
</dbReference>
<dbReference type="PANTHER" id="PTHR23131">
    <property type="entry name" value="ENDORIBONUCLEASE LACTB2"/>
    <property type="match status" value="1"/>
</dbReference>
<gene>
    <name evidence="2" type="ORF">CathTA2_1673</name>
    <name evidence="3" type="ORF">HUR95_05685</name>
</gene>
<dbReference type="OrthoDB" id="9761531at2"/>
<evidence type="ECO:0000313" key="3">
    <source>
        <dbReference type="EMBL" id="QZT34765.1"/>
    </source>
</evidence>
<dbReference type="InterPro" id="IPR036866">
    <property type="entry name" value="RibonucZ/Hydroxyglut_hydro"/>
</dbReference>
<dbReference type="Gene3D" id="3.60.15.10">
    <property type="entry name" value="Ribonuclease Z/Hydroxyacylglutathione hydrolase-like"/>
    <property type="match status" value="1"/>
</dbReference>
<dbReference type="InterPro" id="IPR036388">
    <property type="entry name" value="WH-like_DNA-bd_sf"/>
</dbReference>
<dbReference type="Proteomes" id="UP000825179">
    <property type="component" value="Chromosome"/>
</dbReference>
<sequence length="314" mass="36488">MEKLNIHLHRIPLPFRLNHVNTWLVKEEHGYTVIDTGLNHPDAEAAWAKVLAEHPIRRIIITHYHPDHYGYAGRLQALTGAEVWMSKRDQEMAREIWSHKHLTFFEQHYLACGLSKELARRLSENITGFSRYVLPHPEVTRFLADGDELELGGHRYEVIAVPGHAEGMLNFYNRKHGLLIAADHVLPKITPNISYWFMGEPNPLARYLQSLNKIQAYPIQLVLPSHGSPFTNVQQRIDEIISHHQKRLDLALAATRQPATVYEVNEQLFSQGLTEHELRFAIGETIAHLEYLVYKQQVRKFMKDGQWFYERVSD</sequence>
<dbReference type="InterPro" id="IPR001279">
    <property type="entry name" value="Metallo-B-lactamas"/>
</dbReference>
<dbReference type="InterPro" id="IPR048933">
    <property type="entry name" value="B_lactamase-like_C"/>
</dbReference>
<dbReference type="AlphaFoldDB" id="F5L798"/>
<dbReference type="SUPFAM" id="SSF56281">
    <property type="entry name" value="Metallo-hydrolase/oxidoreductase"/>
    <property type="match status" value="1"/>
</dbReference>
<dbReference type="SMART" id="SM00849">
    <property type="entry name" value="Lactamase_B"/>
    <property type="match status" value="1"/>
</dbReference>
<dbReference type="Pfam" id="PF00753">
    <property type="entry name" value="Lactamase_B"/>
    <property type="match status" value="1"/>
</dbReference>
<dbReference type="eggNOG" id="COG0491">
    <property type="taxonomic scope" value="Bacteria"/>
</dbReference>
<reference evidence="2 4" key="1">
    <citation type="journal article" date="2011" name="J. Bacteriol.">
        <title>Draft genome sequence of the thermoalkaliphilic Caldalkalibacillus thermarum strain TA2.A1.</title>
        <authorList>
            <person name="Kalamorz F."/>
            <person name="Keis S."/>
            <person name="McMillan D.G."/>
            <person name="Olsson K."/>
            <person name="Stanton J.A."/>
            <person name="Stockwell P."/>
            <person name="Black M.A."/>
            <person name="Klingeman D.M."/>
            <person name="Land M.L."/>
            <person name="Han C.S."/>
            <person name="Martin S.L."/>
            <person name="Becher S.A."/>
            <person name="Peddie C.J."/>
            <person name="Morgan H.W."/>
            <person name="Matthies D."/>
            <person name="Preiss L."/>
            <person name="Meier T."/>
            <person name="Brown S.D."/>
            <person name="Cook G.M."/>
        </authorList>
    </citation>
    <scope>NUCLEOTIDE SEQUENCE [LARGE SCALE GENOMIC DNA]</scope>
    <source>
        <strain evidence="2 4">TA2.A1</strain>
    </source>
</reference>
<dbReference type="EMBL" id="AFCE01000138">
    <property type="protein sequence ID" value="EGL82789.1"/>
    <property type="molecule type" value="Genomic_DNA"/>
</dbReference>
<evidence type="ECO:0000313" key="2">
    <source>
        <dbReference type="EMBL" id="EGL82789.1"/>
    </source>
</evidence>
<name>F5L798_CALTT</name>
<protein>
    <submittedName>
        <fullName evidence="3">MBL fold metallo-hydrolase</fullName>
    </submittedName>
</protein>
<evidence type="ECO:0000259" key="1">
    <source>
        <dbReference type="SMART" id="SM00849"/>
    </source>
</evidence>
<dbReference type="Proteomes" id="UP000010716">
    <property type="component" value="Unassembled WGS sequence"/>
</dbReference>
<keyword evidence="5" id="KW-1185">Reference proteome</keyword>
<dbReference type="InterPro" id="IPR050662">
    <property type="entry name" value="Sec-metab_biosynth-thioest"/>
</dbReference>
<evidence type="ECO:0000313" key="5">
    <source>
        <dbReference type="Proteomes" id="UP000825179"/>
    </source>
</evidence>
<dbReference type="RefSeq" id="WP_007504726.1">
    <property type="nucleotide sequence ID" value="NZ_AFCE01000138.1"/>
</dbReference>
<feature type="domain" description="Metallo-beta-lactamase" evidence="1">
    <location>
        <begin position="19"/>
        <end position="226"/>
    </location>
</feature>
<dbReference type="CDD" id="cd07725">
    <property type="entry name" value="TTHA1429-like_MBL-fold"/>
    <property type="match status" value="1"/>
</dbReference>
<dbReference type="Gene3D" id="1.10.10.10">
    <property type="entry name" value="Winged helix-like DNA-binding domain superfamily/Winged helix DNA-binding domain"/>
    <property type="match status" value="1"/>
</dbReference>
<dbReference type="Pfam" id="PF21221">
    <property type="entry name" value="B_lactamase-like_C"/>
    <property type="match status" value="1"/>
</dbReference>